<dbReference type="FunFam" id="1.10.472.80:FF:000027">
    <property type="entry name" value="GTPase activating protein (Evi5)"/>
    <property type="match status" value="1"/>
</dbReference>
<dbReference type="InterPro" id="IPR035969">
    <property type="entry name" value="Rab-GAP_TBC_sf"/>
</dbReference>
<dbReference type="PANTHER" id="PTHR47219:SF9">
    <property type="entry name" value="GTPASE ACTIVATING PROTEIN AND CENTROSOME-ASSOCIATED, ISOFORM B"/>
    <property type="match status" value="1"/>
</dbReference>
<dbReference type="SUPFAM" id="SSF47923">
    <property type="entry name" value="Ypt/Rab-GAP domain of gyp1p"/>
    <property type="match status" value="2"/>
</dbReference>
<evidence type="ECO:0000313" key="5">
    <source>
        <dbReference type="EMBL" id="KAJ0407702.1"/>
    </source>
</evidence>
<dbReference type="Gene3D" id="1.10.8.270">
    <property type="entry name" value="putative rabgap domain of human tbc1 domain family member 14 like domains"/>
    <property type="match status" value="1"/>
</dbReference>
<feature type="region of interest" description="Disordered" evidence="3">
    <location>
        <begin position="22"/>
        <end position="99"/>
    </location>
</feature>
<keyword evidence="1" id="KW-0343">GTPase activation</keyword>
<dbReference type="SMART" id="SM00164">
    <property type="entry name" value="TBC"/>
    <property type="match status" value="1"/>
</dbReference>
<proteinExistence type="predicted"/>
<evidence type="ECO:0000256" key="2">
    <source>
        <dbReference type="ARBA" id="ARBA00023054"/>
    </source>
</evidence>
<name>A0AAD5M9I3_PYTIN</name>
<dbReference type="Proteomes" id="UP001209570">
    <property type="component" value="Unassembled WGS sequence"/>
</dbReference>
<organism evidence="5 6">
    <name type="scientific">Pythium insidiosum</name>
    <name type="common">Pythiosis disease agent</name>
    <dbReference type="NCBI Taxonomy" id="114742"/>
    <lineage>
        <taxon>Eukaryota</taxon>
        <taxon>Sar</taxon>
        <taxon>Stramenopiles</taxon>
        <taxon>Oomycota</taxon>
        <taxon>Peronosporomycetes</taxon>
        <taxon>Pythiales</taxon>
        <taxon>Pythiaceae</taxon>
        <taxon>Pythium</taxon>
    </lineage>
</organism>
<evidence type="ECO:0000313" key="6">
    <source>
        <dbReference type="Proteomes" id="UP001209570"/>
    </source>
</evidence>
<dbReference type="FunFam" id="1.10.10.750:FF:000003">
    <property type="entry name" value="GTPase activating protein (Evi5)"/>
    <property type="match status" value="1"/>
</dbReference>
<dbReference type="AlphaFoldDB" id="A0AAD5M9I3"/>
<feature type="compositionally biased region" description="Basic and acidic residues" evidence="3">
    <location>
        <begin position="52"/>
        <end position="64"/>
    </location>
</feature>
<keyword evidence="6" id="KW-1185">Reference proteome</keyword>
<dbReference type="PROSITE" id="PS50086">
    <property type="entry name" value="TBC_RABGAP"/>
    <property type="match status" value="1"/>
</dbReference>
<keyword evidence="2" id="KW-0175">Coiled coil</keyword>
<accession>A0AAD5M9I3</accession>
<dbReference type="FunFam" id="1.10.8.270:FF:000001">
    <property type="entry name" value="TBC1 domain family member 1"/>
    <property type="match status" value="1"/>
</dbReference>
<dbReference type="EMBL" id="JAKCXM010000018">
    <property type="protein sequence ID" value="KAJ0407702.1"/>
    <property type="molecule type" value="Genomic_DNA"/>
</dbReference>
<evidence type="ECO:0000256" key="1">
    <source>
        <dbReference type="ARBA" id="ARBA00022468"/>
    </source>
</evidence>
<sequence length="484" mass="55043">MLAASSVSPPQLDALRVRALTPAPVSDISRSSKVLKLQASGAPASRRRLSRRPSDPKDEKKAERLPQQPEDGVVEIREADASDAPVVASTVKEQASPGVDNESTLVETIGTADCCLDEVTLVIAEEDQRHDDAPPDGVEPPAVVAPIAFPMTPTDRYGFLITDRRFQRAPSDVIQQRQSVWLENRRTQKWVKMIGKQLEDWEVCQLKNARKLKSRIRKGIPEALRGRVWCHLAGSTQMLQNNPGAYRDFLSVARVPCEETIARDIGRTFPKHYLFHDRTSLGQCSLMNVLKAYSLHDPDVGYCQGMGFLSAMFLSYMPEEQSFWHLVACLNHKRYDMAGLYRPRMPKVPETIFIFERLLRQLMPQLAAHLDNEGMHPTMYLTQWFVTLFTYNFPFEFVTRVWDVFLNEGWKVIFRVALALMKLSQKALLACKFEGIMEFFRELPTRIVTEEVFAVAFRLPIKRAHIEALKDEYLKSISSSSGRS</sequence>
<dbReference type="Pfam" id="PF00566">
    <property type="entry name" value="RabGAP-TBC"/>
    <property type="match status" value="1"/>
</dbReference>
<feature type="domain" description="Rab-GAP TBC" evidence="4">
    <location>
        <begin position="219"/>
        <end position="409"/>
    </location>
</feature>
<dbReference type="PANTHER" id="PTHR47219">
    <property type="entry name" value="RAB GTPASE-ACTIVATING PROTEIN 1-LIKE"/>
    <property type="match status" value="1"/>
</dbReference>
<dbReference type="GO" id="GO:0005096">
    <property type="term" value="F:GTPase activator activity"/>
    <property type="evidence" value="ECO:0007669"/>
    <property type="project" value="UniProtKB-KW"/>
</dbReference>
<gene>
    <name evidence="5" type="ORF">P43SY_009039</name>
</gene>
<dbReference type="Gene3D" id="1.10.10.750">
    <property type="entry name" value="Ypt/Rab-GAP domain of gyp1p, domain 1"/>
    <property type="match status" value="1"/>
</dbReference>
<evidence type="ECO:0000256" key="3">
    <source>
        <dbReference type="SAM" id="MobiDB-lite"/>
    </source>
</evidence>
<protein>
    <recommendedName>
        <fullName evidence="4">Rab-GAP TBC domain-containing protein</fullName>
    </recommendedName>
</protein>
<dbReference type="InterPro" id="IPR050302">
    <property type="entry name" value="Rab_GAP_TBC_domain"/>
</dbReference>
<dbReference type="Gene3D" id="1.10.472.80">
    <property type="entry name" value="Ypt/Rab-GAP domain of gyp1p, domain 3"/>
    <property type="match status" value="1"/>
</dbReference>
<reference evidence="5" key="1">
    <citation type="submission" date="2021-12" db="EMBL/GenBank/DDBJ databases">
        <title>Prjna785345.</title>
        <authorList>
            <person name="Rujirawat T."/>
            <person name="Krajaejun T."/>
        </authorList>
    </citation>
    <scope>NUCLEOTIDE SEQUENCE</scope>
    <source>
        <strain evidence="5">Pi057C3</strain>
    </source>
</reference>
<dbReference type="GO" id="GO:0031267">
    <property type="term" value="F:small GTPase binding"/>
    <property type="evidence" value="ECO:0007669"/>
    <property type="project" value="TreeGrafter"/>
</dbReference>
<dbReference type="InterPro" id="IPR000195">
    <property type="entry name" value="Rab-GAP-TBC_dom"/>
</dbReference>
<comment type="caution">
    <text evidence="5">The sequence shown here is derived from an EMBL/GenBank/DDBJ whole genome shotgun (WGS) entry which is preliminary data.</text>
</comment>
<evidence type="ECO:0000259" key="4">
    <source>
        <dbReference type="PROSITE" id="PS50086"/>
    </source>
</evidence>